<feature type="region of interest" description="Disordered" evidence="1">
    <location>
        <begin position="44"/>
        <end position="73"/>
    </location>
</feature>
<dbReference type="EMBL" id="CAJVQB010035280">
    <property type="protein sequence ID" value="CAG8822332.1"/>
    <property type="molecule type" value="Genomic_DNA"/>
</dbReference>
<evidence type="ECO:0000313" key="3">
    <source>
        <dbReference type="Proteomes" id="UP000789901"/>
    </source>
</evidence>
<name>A0ABN7WB21_GIGMA</name>
<reference evidence="2 3" key="1">
    <citation type="submission" date="2021-06" db="EMBL/GenBank/DDBJ databases">
        <authorList>
            <person name="Kallberg Y."/>
            <person name="Tangrot J."/>
            <person name="Rosling A."/>
        </authorList>
    </citation>
    <scope>NUCLEOTIDE SEQUENCE [LARGE SCALE GENOMIC DNA]</scope>
    <source>
        <strain evidence="2 3">120-4 pot B 10/14</strain>
    </source>
</reference>
<comment type="caution">
    <text evidence="2">The sequence shown here is derived from an EMBL/GenBank/DDBJ whole genome shotgun (WGS) entry which is preliminary data.</text>
</comment>
<gene>
    <name evidence="2" type="ORF">GMARGA_LOCUS28070</name>
</gene>
<evidence type="ECO:0000256" key="1">
    <source>
        <dbReference type="SAM" id="MobiDB-lite"/>
    </source>
</evidence>
<proteinExistence type="predicted"/>
<accession>A0ABN7WB21</accession>
<organism evidence="2 3">
    <name type="scientific">Gigaspora margarita</name>
    <dbReference type="NCBI Taxonomy" id="4874"/>
    <lineage>
        <taxon>Eukaryota</taxon>
        <taxon>Fungi</taxon>
        <taxon>Fungi incertae sedis</taxon>
        <taxon>Mucoromycota</taxon>
        <taxon>Glomeromycotina</taxon>
        <taxon>Glomeromycetes</taxon>
        <taxon>Diversisporales</taxon>
        <taxon>Gigasporaceae</taxon>
        <taxon>Gigaspora</taxon>
    </lineage>
</organism>
<evidence type="ECO:0000313" key="2">
    <source>
        <dbReference type="EMBL" id="CAG8822332.1"/>
    </source>
</evidence>
<dbReference type="Proteomes" id="UP000789901">
    <property type="component" value="Unassembled WGS sequence"/>
</dbReference>
<keyword evidence="3" id="KW-1185">Reference proteome</keyword>
<protein>
    <submittedName>
        <fullName evidence="2">20034_t:CDS:1</fullName>
    </submittedName>
</protein>
<feature type="non-terminal residue" evidence="2">
    <location>
        <position position="1"/>
    </location>
</feature>
<sequence>HNKNYHNNGHNDNYSTTQCFIPTLISTSELISVSEPIFTPLTTSISEPISTPEPTSTHESAFTSEPTSNSEVNPTLGCCQKRCGPGWRNKIHEMNAAYQHYYMNNTIFNISAQKCCFLCIEDKNCLQWALEHISERLGNLYAPKETENRKKAETLLQKEL</sequence>